<dbReference type="PANTHER" id="PTHR32182:SF0">
    <property type="entry name" value="DNA REPLICATION AND REPAIR PROTEIN RECF"/>
    <property type="match status" value="1"/>
</dbReference>
<dbReference type="GO" id="GO:0009432">
    <property type="term" value="P:SOS response"/>
    <property type="evidence" value="ECO:0007669"/>
    <property type="project" value="UniProtKB-UniRule"/>
</dbReference>
<evidence type="ECO:0000256" key="4">
    <source>
        <dbReference type="ARBA" id="ARBA00022490"/>
    </source>
</evidence>
<dbReference type="GO" id="GO:0005524">
    <property type="term" value="F:ATP binding"/>
    <property type="evidence" value="ECO:0007669"/>
    <property type="project" value="UniProtKB-UniRule"/>
</dbReference>
<dbReference type="Proteomes" id="UP000321533">
    <property type="component" value="Chromosome"/>
</dbReference>
<dbReference type="Gene3D" id="3.40.50.300">
    <property type="entry name" value="P-loop containing nucleotide triphosphate hydrolases"/>
    <property type="match status" value="1"/>
</dbReference>
<dbReference type="GO" id="GO:0005737">
    <property type="term" value="C:cytoplasm"/>
    <property type="evidence" value="ECO:0007669"/>
    <property type="project" value="UniProtKB-SubCell"/>
</dbReference>
<dbReference type="InterPro" id="IPR001238">
    <property type="entry name" value="DNA-binding_RecF"/>
</dbReference>
<dbReference type="Gene3D" id="1.20.1050.90">
    <property type="entry name" value="RecF/RecN/SMC, N-terminal domain"/>
    <property type="match status" value="1"/>
</dbReference>
<dbReference type="InterPro" id="IPR027417">
    <property type="entry name" value="P-loop_NTPase"/>
</dbReference>
<dbReference type="PANTHER" id="PTHR32182">
    <property type="entry name" value="DNA REPLICATION AND REPAIR PROTEIN RECF"/>
    <property type="match status" value="1"/>
</dbReference>
<dbReference type="InterPro" id="IPR018078">
    <property type="entry name" value="DNA-binding_RecF_CS"/>
</dbReference>
<dbReference type="InterPro" id="IPR003395">
    <property type="entry name" value="RecF/RecN/SMC_N"/>
</dbReference>
<evidence type="ECO:0000256" key="6">
    <source>
        <dbReference type="ARBA" id="ARBA00022741"/>
    </source>
</evidence>
<evidence type="ECO:0000256" key="7">
    <source>
        <dbReference type="ARBA" id="ARBA00022840"/>
    </source>
</evidence>
<evidence type="ECO:0000256" key="10">
    <source>
        <dbReference type="RuleBase" id="RU000578"/>
    </source>
</evidence>
<dbReference type="HAMAP" id="MF_00365">
    <property type="entry name" value="RecF"/>
    <property type="match status" value="1"/>
</dbReference>
<feature type="binding site" evidence="9">
    <location>
        <begin position="31"/>
        <end position="38"/>
    </location>
    <ligand>
        <name>ATP</name>
        <dbReference type="ChEBI" id="CHEBI:30616"/>
    </ligand>
</feature>
<keyword evidence="13" id="KW-1185">Reference proteome</keyword>
<keyword evidence="5 9" id="KW-0235">DNA replication</keyword>
<evidence type="ECO:0000256" key="9">
    <source>
        <dbReference type="HAMAP-Rule" id="MF_00365"/>
    </source>
</evidence>
<dbReference type="KEGG" id="pgin:FRZ67_00870"/>
<evidence type="ECO:0000313" key="13">
    <source>
        <dbReference type="Proteomes" id="UP000321533"/>
    </source>
</evidence>
<sequence>MIHLNSISLTQFRNYLFHQFKFSERIIAICGKNGTGKTNMLDAIYYLCFTKSYFSKPDAQSAYQSLRGFRLEGNFLKDNVENDIVCILRETNKKEFYLNGEVCKKFSSYIGKFPCVFIAPDDVQLITEGSEIRRNFVDMIISQIEPGYLQHLIDYKKLLEERNSLLKSAAEKNYLDETLLDILDEQLVKTGHKIFETRNVFLQSFLPLVLQVYKDIAGENDVIHVNYYSQLLRVSFEELLQQNRQRDIYLQRTGYGIHKDDLEITMLELPFKNLASQGQRKSLLFALKLAEFTILKEKKGFAPLLLLDDIFEKLDDQRMNNLLHKVCIEEKGQVFITDTHKKRLEEALTKLLVTFQLLEL</sequence>
<name>A0A5B8V3Z0_9BACT</name>
<dbReference type="NCBIfam" id="TIGR00611">
    <property type="entry name" value="recf"/>
    <property type="match status" value="1"/>
</dbReference>
<keyword evidence="9 10" id="KW-0234">DNA repair</keyword>
<evidence type="ECO:0000256" key="5">
    <source>
        <dbReference type="ARBA" id="ARBA00022705"/>
    </source>
</evidence>
<keyword evidence="6 9" id="KW-0547">Nucleotide-binding</keyword>
<keyword evidence="4 9" id="KW-0963">Cytoplasm</keyword>
<comment type="similarity">
    <text evidence="2 9 10">Belongs to the RecF family.</text>
</comment>
<dbReference type="PROSITE" id="PS00618">
    <property type="entry name" value="RECF_2"/>
    <property type="match status" value="1"/>
</dbReference>
<evidence type="ECO:0000256" key="8">
    <source>
        <dbReference type="ARBA" id="ARBA00023125"/>
    </source>
</evidence>
<accession>A0A5B8V3Z0</accession>
<keyword evidence="7 9" id="KW-0067">ATP-binding</keyword>
<feature type="domain" description="RecF/RecN/SMC N-terminal" evidence="11">
    <location>
        <begin position="4"/>
        <end position="351"/>
    </location>
</feature>
<dbReference type="RefSeq" id="WP_147187722.1">
    <property type="nucleotide sequence ID" value="NZ_CP042435.1"/>
</dbReference>
<comment type="subcellular location">
    <subcellularLocation>
        <location evidence="1 9 10">Cytoplasm</location>
    </subcellularLocation>
</comment>
<dbReference type="EMBL" id="CP042435">
    <property type="protein sequence ID" value="QEC65922.1"/>
    <property type="molecule type" value="Genomic_DNA"/>
</dbReference>
<evidence type="ECO:0000313" key="12">
    <source>
        <dbReference type="EMBL" id="QEC65922.1"/>
    </source>
</evidence>
<dbReference type="AlphaFoldDB" id="A0A5B8V3Z0"/>
<dbReference type="GO" id="GO:0006302">
    <property type="term" value="P:double-strand break repair"/>
    <property type="evidence" value="ECO:0007669"/>
    <property type="project" value="TreeGrafter"/>
</dbReference>
<protein>
    <recommendedName>
        <fullName evidence="3 9">DNA replication and repair protein RecF</fullName>
    </recommendedName>
</protein>
<organism evidence="12 13">
    <name type="scientific">Panacibacter ginsenosidivorans</name>
    <dbReference type="NCBI Taxonomy" id="1813871"/>
    <lineage>
        <taxon>Bacteria</taxon>
        <taxon>Pseudomonadati</taxon>
        <taxon>Bacteroidota</taxon>
        <taxon>Chitinophagia</taxon>
        <taxon>Chitinophagales</taxon>
        <taxon>Chitinophagaceae</taxon>
        <taxon>Panacibacter</taxon>
    </lineage>
</organism>
<dbReference type="GO" id="GO:0006260">
    <property type="term" value="P:DNA replication"/>
    <property type="evidence" value="ECO:0007669"/>
    <property type="project" value="UniProtKB-UniRule"/>
</dbReference>
<dbReference type="GO" id="GO:0000731">
    <property type="term" value="P:DNA synthesis involved in DNA repair"/>
    <property type="evidence" value="ECO:0007669"/>
    <property type="project" value="TreeGrafter"/>
</dbReference>
<dbReference type="OrthoDB" id="9803889at2"/>
<comment type="function">
    <text evidence="9 10">The RecF protein is involved in DNA metabolism; it is required for DNA replication and normal SOS inducibility. RecF binds preferentially to single-stranded, linear DNA. It also seems to bind ATP.</text>
</comment>
<proteinExistence type="inferred from homology"/>
<keyword evidence="8 9" id="KW-0238">DNA-binding</keyword>
<evidence type="ECO:0000256" key="1">
    <source>
        <dbReference type="ARBA" id="ARBA00004496"/>
    </source>
</evidence>
<dbReference type="SUPFAM" id="SSF52540">
    <property type="entry name" value="P-loop containing nucleoside triphosphate hydrolases"/>
    <property type="match status" value="1"/>
</dbReference>
<dbReference type="InterPro" id="IPR042174">
    <property type="entry name" value="RecF_2"/>
</dbReference>
<reference evidence="12 13" key="1">
    <citation type="journal article" date="2016" name="Int. J. Syst. Evol. Microbiol.">
        <title>Panacibacter ginsenosidivorans gen. nov., sp. nov., with ginsenoside converting activity isolated from soil of a ginseng field.</title>
        <authorList>
            <person name="Siddiqi M.Z."/>
            <person name="Muhammad Shafi S."/>
            <person name="Choi K.D."/>
            <person name="Im W.T."/>
        </authorList>
    </citation>
    <scope>NUCLEOTIDE SEQUENCE [LARGE SCALE GENOMIC DNA]</scope>
    <source>
        <strain evidence="12 13">Gsoil1550</strain>
    </source>
</reference>
<evidence type="ECO:0000256" key="2">
    <source>
        <dbReference type="ARBA" id="ARBA00008016"/>
    </source>
</evidence>
<keyword evidence="9 10" id="KW-0227">DNA damage</keyword>
<keyword evidence="9 10" id="KW-0742">SOS response</keyword>
<dbReference type="PROSITE" id="PS00617">
    <property type="entry name" value="RECF_1"/>
    <property type="match status" value="1"/>
</dbReference>
<dbReference type="GO" id="GO:0003697">
    <property type="term" value="F:single-stranded DNA binding"/>
    <property type="evidence" value="ECO:0007669"/>
    <property type="project" value="UniProtKB-UniRule"/>
</dbReference>
<evidence type="ECO:0000256" key="3">
    <source>
        <dbReference type="ARBA" id="ARBA00020170"/>
    </source>
</evidence>
<evidence type="ECO:0000259" key="11">
    <source>
        <dbReference type="Pfam" id="PF02463"/>
    </source>
</evidence>
<gene>
    <name evidence="9" type="primary">recF</name>
    <name evidence="12" type="ORF">FRZ67_00870</name>
</gene>
<dbReference type="Pfam" id="PF02463">
    <property type="entry name" value="SMC_N"/>
    <property type="match status" value="1"/>
</dbReference>